<accession>A0A1I7TW06</accession>
<name>A0A1I7TW06_9PELO</name>
<keyword evidence="2" id="KW-0808">Transferase</keyword>
<sequence>MHFQTWKYFARMRNELMGYLKQPTNTFSGLPKSNESSFITCVHIRRTDFVNTGFHVPDYDFIIGALRFVEEKERREPNVKMSHVFFSDDIEYVKSLWNVTFVLKNGIQKSLQNDSYISQDDATDSILYASRHCDVVYFTAPHSTFGWWMGYLSKGNQVYYTDIKFVQDNSIPGGQFNPDDYYPPHWTPVKYEGPDNATVIESLK</sequence>
<proteinExistence type="predicted"/>
<dbReference type="eggNOG" id="ENOG502SVMQ">
    <property type="taxonomic scope" value="Eukaryota"/>
</dbReference>
<dbReference type="PANTHER" id="PTHR22898">
    <property type="entry name" value="UNCHARACTERIZED GLYCOSOL TRANSFERASE-RELATED"/>
    <property type="match status" value="1"/>
</dbReference>
<dbReference type="InterPro" id="IPR052501">
    <property type="entry name" value="Alpha-1-2_FucT"/>
</dbReference>
<evidence type="ECO:0000256" key="1">
    <source>
        <dbReference type="ARBA" id="ARBA00022676"/>
    </source>
</evidence>
<dbReference type="InterPro" id="IPR002516">
    <property type="entry name" value="Glyco_trans_11"/>
</dbReference>
<organism evidence="3 4">
    <name type="scientific">Caenorhabditis tropicalis</name>
    <dbReference type="NCBI Taxonomy" id="1561998"/>
    <lineage>
        <taxon>Eukaryota</taxon>
        <taxon>Metazoa</taxon>
        <taxon>Ecdysozoa</taxon>
        <taxon>Nematoda</taxon>
        <taxon>Chromadorea</taxon>
        <taxon>Rhabditida</taxon>
        <taxon>Rhabditina</taxon>
        <taxon>Rhabditomorpha</taxon>
        <taxon>Rhabditoidea</taxon>
        <taxon>Rhabditidae</taxon>
        <taxon>Peloderinae</taxon>
        <taxon>Caenorhabditis</taxon>
    </lineage>
</organism>
<dbReference type="STRING" id="1561998.A0A1I7TW06"/>
<evidence type="ECO:0000256" key="2">
    <source>
        <dbReference type="ARBA" id="ARBA00022679"/>
    </source>
</evidence>
<dbReference type="PANTHER" id="PTHR22898:SF14">
    <property type="entry name" value="L-FUCOSYLTRANSFERASE"/>
    <property type="match status" value="1"/>
</dbReference>
<protein>
    <submittedName>
        <fullName evidence="4">L-Fucosyltransferase</fullName>
    </submittedName>
</protein>
<dbReference type="WBParaSite" id="Csp11.Scaffold629.g12347.t1">
    <property type="protein sequence ID" value="Csp11.Scaffold629.g12347.t1"/>
    <property type="gene ID" value="Csp11.Scaffold629.g12347"/>
</dbReference>
<keyword evidence="3" id="KW-1185">Reference proteome</keyword>
<dbReference type="Proteomes" id="UP000095282">
    <property type="component" value="Unplaced"/>
</dbReference>
<evidence type="ECO:0000313" key="4">
    <source>
        <dbReference type="WBParaSite" id="Csp11.Scaffold629.g12347.t1"/>
    </source>
</evidence>
<reference evidence="4" key="1">
    <citation type="submission" date="2016-11" db="UniProtKB">
        <authorList>
            <consortium name="WormBaseParasite"/>
        </authorList>
    </citation>
    <scope>IDENTIFICATION</scope>
</reference>
<dbReference type="GO" id="GO:0016020">
    <property type="term" value="C:membrane"/>
    <property type="evidence" value="ECO:0007669"/>
    <property type="project" value="InterPro"/>
</dbReference>
<keyword evidence="1" id="KW-0328">Glycosyltransferase</keyword>
<dbReference type="AlphaFoldDB" id="A0A1I7TW06"/>
<dbReference type="Pfam" id="PF01531">
    <property type="entry name" value="Glyco_transf_11"/>
    <property type="match status" value="1"/>
</dbReference>
<evidence type="ECO:0000313" key="3">
    <source>
        <dbReference type="Proteomes" id="UP000095282"/>
    </source>
</evidence>
<dbReference type="GO" id="GO:0005975">
    <property type="term" value="P:carbohydrate metabolic process"/>
    <property type="evidence" value="ECO:0007669"/>
    <property type="project" value="InterPro"/>
</dbReference>
<dbReference type="GO" id="GO:0008107">
    <property type="term" value="F:galactoside 2-alpha-L-fucosyltransferase activity"/>
    <property type="evidence" value="ECO:0007669"/>
    <property type="project" value="InterPro"/>
</dbReference>